<organism evidence="7 8">
    <name type="scientific">Tranquillimonas rosea</name>
    <dbReference type="NCBI Taxonomy" id="641238"/>
    <lineage>
        <taxon>Bacteria</taxon>
        <taxon>Pseudomonadati</taxon>
        <taxon>Pseudomonadota</taxon>
        <taxon>Alphaproteobacteria</taxon>
        <taxon>Rhodobacterales</taxon>
        <taxon>Roseobacteraceae</taxon>
        <taxon>Tranquillimonas</taxon>
    </lineage>
</organism>
<evidence type="ECO:0000256" key="1">
    <source>
        <dbReference type="ARBA" id="ARBA00022729"/>
    </source>
</evidence>
<dbReference type="Gene3D" id="2.70.70.10">
    <property type="entry name" value="Glucose Permease (Domain IIA)"/>
    <property type="match status" value="1"/>
</dbReference>
<keyword evidence="1" id="KW-0732">Signal</keyword>
<dbReference type="InterPro" id="IPR045974">
    <property type="entry name" value="DUF5930"/>
</dbReference>
<feature type="region of interest" description="Disordered" evidence="3">
    <location>
        <begin position="255"/>
        <end position="277"/>
    </location>
</feature>
<evidence type="ECO:0000259" key="5">
    <source>
        <dbReference type="Pfam" id="PF01551"/>
    </source>
</evidence>
<evidence type="ECO:0000313" key="7">
    <source>
        <dbReference type="EMBL" id="SER97847.1"/>
    </source>
</evidence>
<dbReference type="STRING" id="641238.SAMN04490244_104245"/>
<keyword evidence="4" id="KW-0812">Transmembrane</keyword>
<feature type="transmembrane region" description="Helical" evidence="4">
    <location>
        <begin position="33"/>
        <end position="54"/>
    </location>
</feature>
<keyword evidence="4" id="KW-1133">Transmembrane helix</keyword>
<evidence type="ECO:0000313" key="8">
    <source>
        <dbReference type="Proteomes" id="UP000198885"/>
    </source>
</evidence>
<dbReference type="Pfam" id="PF19353">
    <property type="entry name" value="DUF5930"/>
    <property type="match status" value="1"/>
</dbReference>
<gene>
    <name evidence="7" type="ORF">SAMN04490244_104245</name>
</gene>
<dbReference type="Proteomes" id="UP000198885">
    <property type="component" value="Unassembled WGS sequence"/>
</dbReference>
<dbReference type="PANTHER" id="PTHR21666">
    <property type="entry name" value="PEPTIDASE-RELATED"/>
    <property type="match status" value="1"/>
</dbReference>
<dbReference type="SUPFAM" id="SSF51261">
    <property type="entry name" value="Duplicated hybrid motif"/>
    <property type="match status" value="1"/>
</dbReference>
<evidence type="ECO:0000256" key="2">
    <source>
        <dbReference type="SAM" id="Coils"/>
    </source>
</evidence>
<dbReference type="GO" id="GO:0004222">
    <property type="term" value="F:metalloendopeptidase activity"/>
    <property type="evidence" value="ECO:0007669"/>
    <property type="project" value="TreeGrafter"/>
</dbReference>
<feature type="coiled-coil region" evidence="2">
    <location>
        <begin position="134"/>
        <end position="161"/>
    </location>
</feature>
<reference evidence="7 8" key="1">
    <citation type="submission" date="2016-10" db="EMBL/GenBank/DDBJ databases">
        <authorList>
            <person name="de Groot N.N."/>
        </authorList>
    </citation>
    <scope>NUCLEOTIDE SEQUENCE [LARGE SCALE GENOMIC DNA]</scope>
    <source>
        <strain evidence="7 8">DSM 23042</strain>
    </source>
</reference>
<evidence type="ECO:0000256" key="3">
    <source>
        <dbReference type="SAM" id="MobiDB-lite"/>
    </source>
</evidence>
<accession>A0A1H9TLD0</accession>
<evidence type="ECO:0000256" key="4">
    <source>
        <dbReference type="SAM" id="Phobius"/>
    </source>
</evidence>
<dbReference type="CDD" id="cd12797">
    <property type="entry name" value="M23_peptidase"/>
    <property type="match status" value="1"/>
</dbReference>
<keyword evidence="7" id="KW-0378">Hydrolase</keyword>
<keyword evidence="8" id="KW-1185">Reference proteome</keyword>
<dbReference type="EMBL" id="FOGU01000004">
    <property type="protein sequence ID" value="SER97847.1"/>
    <property type="molecule type" value="Genomic_DNA"/>
</dbReference>
<sequence length="430" mass="47133">MGAFVERAFPEQRLFLKSDTETRFVRLSPTTQLVAISGSALVVGWTIVASAIVMMDTIGSGSLREQAAREQQTYEQRLNALAKERDANAENARDAISRFNAALGQVSEMQTALLASETRRREAETGVAAAQDTLRKVIKDRDAAQTKVASLRAELDGEAAEDDKRDVAQLETTLDFMTAALSDTAGQRDALAAEAEDAEAFAEKMILEARLKQERNDRIFSQLEDAVTVSVKPLDKMFESAGLDPDQLISTVRRGYSGQGGPLTPLSLSTKGEGPDADGMRANSILERLDEMNLYRIAAQKAPFSIPLKSSFRFTSGFGKRWGRMHEGTDFAAPHGTPIYATADGVVTHAGWMSGYGRLVKIQHEFGIETRYAHQSQIRVKVGQRVSRGERIGDMGNSGRSTGTHLHYEVRVNGKPVNPMTYIKAARDVF</sequence>
<dbReference type="FunFam" id="2.70.70.10:FF:000006">
    <property type="entry name" value="M23 family peptidase"/>
    <property type="match status" value="1"/>
</dbReference>
<feature type="domain" description="DUF5930" evidence="6">
    <location>
        <begin position="3"/>
        <end position="313"/>
    </location>
</feature>
<evidence type="ECO:0000259" key="6">
    <source>
        <dbReference type="Pfam" id="PF19353"/>
    </source>
</evidence>
<keyword evidence="2" id="KW-0175">Coiled coil</keyword>
<dbReference type="InterPro" id="IPR011055">
    <property type="entry name" value="Dup_hybrid_motif"/>
</dbReference>
<dbReference type="AlphaFoldDB" id="A0A1H9TLD0"/>
<dbReference type="InterPro" id="IPR016047">
    <property type="entry name" value="M23ase_b-sheet_dom"/>
</dbReference>
<keyword evidence="4" id="KW-0472">Membrane</keyword>
<dbReference type="RefSeq" id="WP_235859824.1">
    <property type="nucleotide sequence ID" value="NZ_FOGU01000004.1"/>
</dbReference>
<protein>
    <submittedName>
        <fullName evidence="7">Murein DD-endopeptidase MepM and murein hydrolase activator NlpD, contain LysM domain</fullName>
    </submittedName>
</protein>
<feature type="domain" description="M23ase beta-sheet core" evidence="5">
    <location>
        <begin position="324"/>
        <end position="419"/>
    </location>
</feature>
<dbReference type="Pfam" id="PF01551">
    <property type="entry name" value="Peptidase_M23"/>
    <property type="match status" value="1"/>
</dbReference>
<name>A0A1H9TLD0_9RHOB</name>
<dbReference type="PANTHER" id="PTHR21666:SF289">
    <property type="entry name" value="L-ALA--D-GLU ENDOPEPTIDASE"/>
    <property type="match status" value="1"/>
</dbReference>
<dbReference type="InterPro" id="IPR050570">
    <property type="entry name" value="Cell_wall_metabolism_enzyme"/>
</dbReference>
<proteinExistence type="predicted"/>